<dbReference type="OrthoDB" id="7427667at2"/>
<dbReference type="AlphaFoldDB" id="A0A7W9A243"/>
<gene>
    <name evidence="1" type="ORF">FHS65_000540</name>
</gene>
<accession>A0A7W9A243</accession>
<sequence>MLGLIATILLTTTAPDPVQVRYTPLSDHCEMMDEGAFEGQDWVLHRCQGLPGYPIWIGYADGTRMSLAFGSMQSVSGMFATDRDTSWPVEWRARAGGDFQPYATIVSVRSLTDGTSMLAVYLLAEDGSSCLRGVTATNEAAGELADAPPRQGC</sequence>
<comment type="caution">
    <text evidence="1">The sequence shown here is derived from an EMBL/GenBank/DDBJ whole genome shotgun (WGS) entry which is preliminary data.</text>
</comment>
<dbReference type="RefSeq" id="WP_123287168.1">
    <property type="nucleotide sequence ID" value="NZ_JACIJB010000001.1"/>
</dbReference>
<organism evidence="1 2">
    <name type="scientific">Brevundimonas halotolerans</name>
    <dbReference type="NCBI Taxonomy" id="69670"/>
    <lineage>
        <taxon>Bacteria</taxon>
        <taxon>Pseudomonadati</taxon>
        <taxon>Pseudomonadota</taxon>
        <taxon>Alphaproteobacteria</taxon>
        <taxon>Caulobacterales</taxon>
        <taxon>Caulobacteraceae</taxon>
        <taxon>Brevundimonas</taxon>
    </lineage>
</organism>
<evidence type="ECO:0000313" key="1">
    <source>
        <dbReference type="EMBL" id="MBB5659822.1"/>
    </source>
</evidence>
<evidence type="ECO:0000313" key="2">
    <source>
        <dbReference type="Proteomes" id="UP000548978"/>
    </source>
</evidence>
<dbReference type="Proteomes" id="UP000548978">
    <property type="component" value="Unassembled WGS sequence"/>
</dbReference>
<reference evidence="1 2" key="1">
    <citation type="submission" date="2020-08" db="EMBL/GenBank/DDBJ databases">
        <title>Genomic Encyclopedia of Type Strains, Phase IV (KMG-IV): sequencing the most valuable type-strain genomes for metagenomic binning, comparative biology and taxonomic classification.</title>
        <authorList>
            <person name="Goeker M."/>
        </authorList>
    </citation>
    <scope>NUCLEOTIDE SEQUENCE [LARGE SCALE GENOMIC DNA]</scope>
    <source>
        <strain evidence="1 2">DSM 24448</strain>
    </source>
</reference>
<dbReference type="EMBL" id="JACIJB010000001">
    <property type="protein sequence ID" value="MBB5659822.1"/>
    <property type="molecule type" value="Genomic_DNA"/>
</dbReference>
<keyword evidence="2" id="KW-1185">Reference proteome</keyword>
<proteinExistence type="predicted"/>
<protein>
    <submittedName>
        <fullName evidence="1">Uncharacterized protein</fullName>
    </submittedName>
</protein>
<name>A0A7W9A243_9CAUL</name>